<proteinExistence type="predicted"/>
<organism evidence="1">
    <name type="scientific">Salix viminalis</name>
    <name type="common">Common osier</name>
    <name type="synonym">Basket willow</name>
    <dbReference type="NCBI Taxonomy" id="40686"/>
    <lineage>
        <taxon>Eukaryota</taxon>
        <taxon>Viridiplantae</taxon>
        <taxon>Streptophyta</taxon>
        <taxon>Embryophyta</taxon>
        <taxon>Tracheophyta</taxon>
        <taxon>Spermatophyta</taxon>
        <taxon>Magnoliopsida</taxon>
        <taxon>eudicotyledons</taxon>
        <taxon>Gunneridae</taxon>
        <taxon>Pentapetalae</taxon>
        <taxon>rosids</taxon>
        <taxon>fabids</taxon>
        <taxon>Malpighiales</taxon>
        <taxon>Salicaceae</taxon>
        <taxon>Saliceae</taxon>
        <taxon>Salix</taxon>
    </lineage>
</organism>
<dbReference type="EMBL" id="CAADRP010000225">
    <property type="protein sequence ID" value="VFU25485.1"/>
    <property type="molecule type" value="Genomic_DNA"/>
</dbReference>
<name>A0A6N2KGV1_SALVM</name>
<accession>A0A6N2KGV1</accession>
<reference evidence="1" key="1">
    <citation type="submission" date="2019-03" db="EMBL/GenBank/DDBJ databases">
        <authorList>
            <person name="Mank J."/>
            <person name="Almeida P."/>
        </authorList>
    </citation>
    <scope>NUCLEOTIDE SEQUENCE</scope>
    <source>
        <strain evidence="1">78183</strain>
    </source>
</reference>
<dbReference type="AlphaFoldDB" id="A0A6N2KGV1"/>
<protein>
    <submittedName>
        <fullName evidence="1">Uncharacterized protein</fullName>
    </submittedName>
</protein>
<sequence length="109" mass="12219">MEGGIIPYNVHCLRPLFAFCDFPPVPCCCFGKGGSGGFSTLYIYLLLQGDEYNETPLFSSDEYSVMIHESDVGGFQEAEKLVFAYRTKKAQGTLKQWLKLAVYLSMVKL</sequence>
<gene>
    <name evidence="1" type="ORF">SVIM_LOCUS60295</name>
</gene>
<evidence type="ECO:0000313" key="1">
    <source>
        <dbReference type="EMBL" id="VFU25485.1"/>
    </source>
</evidence>